<reference evidence="2" key="2">
    <citation type="submission" date="2014-07" db="EMBL/GenBank/DDBJ databases">
        <authorList>
            <person name="Hull J."/>
        </authorList>
    </citation>
    <scope>NUCLEOTIDE SEQUENCE</scope>
</reference>
<reference evidence="2" key="1">
    <citation type="journal article" date="2014" name="PLoS ONE">
        <title>Transcriptome-Based Identification of ABC Transporters in the Western Tarnished Plant Bug Lygus hesperus.</title>
        <authorList>
            <person name="Hull J.J."/>
            <person name="Chaney K."/>
            <person name="Geib S.M."/>
            <person name="Fabrick J.A."/>
            <person name="Brent C.S."/>
            <person name="Walsh D."/>
            <person name="Lavine L.C."/>
        </authorList>
    </citation>
    <scope>NUCLEOTIDE SEQUENCE</scope>
</reference>
<evidence type="ECO:0000256" key="1">
    <source>
        <dbReference type="SAM" id="MobiDB-lite"/>
    </source>
</evidence>
<gene>
    <name evidence="2" type="primary">rpl1p</name>
    <name evidence="2" type="ORF">CM83_56667</name>
</gene>
<sequence>MSVETHRVGEETWMSCEEDDGEGMGKVSKEEQRMMRQSQMQTYNYREHKQTRDGEEEHAVPTYYRVPNTIRVRQKQRRDYVRKSGSNDTVDEQSDIEENCDTIIYDP</sequence>
<dbReference type="AlphaFoldDB" id="A0A0A9XET0"/>
<feature type="compositionally biased region" description="Acidic residues" evidence="1">
    <location>
        <begin position="89"/>
        <end position="100"/>
    </location>
</feature>
<protein>
    <submittedName>
        <fullName evidence="2">50S ribosomal protein L1P</fullName>
    </submittedName>
</protein>
<keyword evidence="2" id="KW-0687">Ribonucleoprotein</keyword>
<feature type="compositionally biased region" description="Basic and acidic residues" evidence="1">
    <location>
        <begin position="1"/>
        <end position="10"/>
    </location>
</feature>
<organism evidence="2">
    <name type="scientific">Lygus hesperus</name>
    <name type="common">Western plant bug</name>
    <dbReference type="NCBI Taxonomy" id="30085"/>
    <lineage>
        <taxon>Eukaryota</taxon>
        <taxon>Metazoa</taxon>
        <taxon>Ecdysozoa</taxon>
        <taxon>Arthropoda</taxon>
        <taxon>Hexapoda</taxon>
        <taxon>Insecta</taxon>
        <taxon>Pterygota</taxon>
        <taxon>Neoptera</taxon>
        <taxon>Paraneoptera</taxon>
        <taxon>Hemiptera</taxon>
        <taxon>Heteroptera</taxon>
        <taxon>Panheteroptera</taxon>
        <taxon>Cimicomorpha</taxon>
        <taxon>Miridae</taxon>
        <taxon>Mirini</taxon>
        <taxon>Lygus</taxon>
    </lineage>
</organism>
<dbReference type="EMBL" id="GBHO01025473">
    <property type="protein sequence ID" value="JAG18131.1"/>
    <property type="molecule type" value="Transcribed_RNA"/>
</dbReference>
<feature type="region of interest" description="Disordered" evidence="1">
    <location>
        <begin position="75"/>
        <end position="107"/>
    </location>
</feature>
<accession>A0A0A9XET0</accession>
<name>A0A0A9XET0_LYGHE</name>
<keyword evidence="2" id="KW-0689">Ribosomal protein</keyword>
<proteinExistence type="predicted"/>
<evidence type="ECO:0000313" key="2">
    <source>
        <dbReference type="EMBL" id="JAG18131.1"/>
    </source>
</evidence>
<dbReference type="GO" id="GO:0005840">
    <property type="term" value="C:ribosome"/>
    <property type="evidence" value="ECO:0007669"/>
    <property type="project" value="UniProtKB-KW"/>
</dbReference>
<feature type="region of interest" description="Disordered" evidence="1">
    <location>
        <begin position="1"/>
        <end position="39"/>
    </location>
</feature>